<dbReference type="Proteomes" id="UP000692954">
    <property type="component" value="Unassembled WGS sequence"/>
</dbReference>
<sequence>MLENDNVLEAITMILICLLTLIIRQLLNLGNHNLLREQQHVKWKKEQKLFQVVLTDSEFNTLLDETNYVD</sequence>
<protein>
    <submittedName>
        <fullName evidence="2">Uncharacterized protein</fullName>
    </submittedName>
</protein>
<proteinExistence type="predicted"/>
<gene>
    <name evidence="2" type="ORF">PSON_ATCC_30995.1.T1540050</name>
</gene>
<keyword evidence="3" id="KW-1185">Reference proteome</keyword>
<name>A0A8S1RCV7_9CILI</name>
<keyword evidence="1" id="KW-1133">Transmembrane helix</keyword>
<accession>A0A8S1RCV7</accession>
<dbReference type="AlphaFoldDB" id="A0A8S1RCV7"/>
<evidence type="ECO:0000313" key="2">
    <source>
        <dbReference type="EMBL" id="CAD8124839.1"/>
    </source>
</evidence>
<keyword evidence="1" id="KW-0812">Transmembrane</keyword>
<dbReference type="EMBL" id="CAJJDN010000154">
    <property type="protein sequence ID" value="CAD8124839.1"/>
    <property type="molecule type" value="Genomic_DNA"/>
</dbReference>
<evidence type="ECO:0000256" key="1">
    <source>
        <dbReference type="SAM" id="Phobius"/>
    </source>
</evidence>
<feature type="transmembrane region" description="Helical" evidence="1">
    <location>
        <begin position="6"/>
        <end position="27"/>
    </location>
</feature>
<reference evidence="2" key="1">
    <citation type="submission" date="2021-01" db="EMBL/GenBank/DDBJ databases">
        <authorList>
            <consortium name="Genoscope - CEA"/>
            <person name="William W."/>
        </authorList>
    </citation>
    <scope>NUCLEOTIDE SEQUENCE</scope>
</reference>
<organism evidence="2 3">
    <name type="scientific">Paramecium sonneborni</name>
    <dbReference type="NCBI Taxonomy" id="65129"/>
    <lineage>
        <taxon>Eukaryota</taxon>
        <taxon>Sar</taxon>
        <taxon>Alveolata</taxon>
        <taxon>Ciliophora</taxon>
        <taxon>Intramacronucleata</taxon>
        <taxon>Oligohymenophorea</taxon>
        <taxon>Peniculida</taxon>
        <taxon>Parameciidae</taxon>
        <taxon>Paramecium</taxon>
    </lineage>
</organism>
<evidence type="ECO:0000313" key="3">
    <source>
        <dbReference type="Proteomes" id="UP000692954"/>
    </source>
</evidence>
<keyword evidence="1" id="KW-0472">Membrane</keyword>
<comment type="caution">
    <text evidence="2">The sequence shown here is derived from an EMBL/GenBank/DDBJ whole genome shotgun (WGS) entry which is preliminary data.</text>
</comment>